<reference evidence="2 3" key="1">
    <citation type="submission" date="2024-01" db="EMBL/GenBank/DDBJ databases">
        <title>A telomere-to-telomere, gap-free genome of sweet tea (Lithocarpus litseifolius).</title>
        <authorList>
            <person name="Zhou J."/>
        </authorList>
    </citation>
    <scope>NUCLEOTIDE SEQUENCE [LARGE SCALE GENOMIC DNA]</scope>
    <source>
        <strain evidence="2">Zhou-2022a</strain>
        <tissue evidence="2">Leaf</tissue>
    </source>
</reference>
<proteinExistence type="predicted"/>
<comment type="caution">
    <text evidence="2">The sequence shown here is derived from an EMBL/GenBank/DDBJ whole genome shotgun (WGS) entry which is preliminary data.</text>
</comment>
<gene>
    <name evidence="2" type="ORF">SO802_028846</name>
</gene>
<organism evidence="2 3">
    <name type="scientific">Lithocarpus litseifolius</name>
    <dbReference type="NCBI Taxonomy" id="425828"/>
    <lineage>
        <taxon>Eukaryota</taxon>
        <taxon>Viridiplantae</taxon>
        <taxon>Streptophyta</taxon>
        <taxon>Embryophyta</taxon>
        <taxon>Tracheophyta</taxon>
        <taxon>Spermatophyta</taxon>
        <taxon>Magnoliopsida</taxon>
        <taxon>eudicotyledons</taxon>
        <taxon>Gunneridae</taxon>
        <taxon>Pentapetalae</taxon>
        <taxon>rosids</taxon>
        <taxon>fabids</taxon>
        <taxon>Fagales</taxon>
        <taxon>Fagaceae</taxon>
        <taxon>Lithocarpus</taxon>
    </lineage>
</organism>
<evidence type="ECO:0000256" key="1">
    <source>
        <dbReference type="SAM" id="MobiDB-lite"/>
    </source>
</evidence>
<dbReference type="EMBL" id="JAZDWU010000010">
    <property type="protein sequence ID" value="KAK9988607.1"/>
    <property type="molecule type" value="Genomic_DNA"/>
</dbReference>
<keyword evidence="3" id="KW-1185">Reference proteome</keyword>
<sequence>MSRHSSKGKEIVSDIPTPVAKRTHQSTRSSQVPKSKRFRTPVDSQTYSDIFVDATIIVERIVQNIFQVLGFNHEVRSKGMSIGTTKFSPELTTLKLIMFSNLYPLTNTSYINFRRAQFLCDLITGAPIDICAHIFQTIGKTAARSVARACLPFNSLLMKIMIQEGIHPISDGRIVLRPQPISMFTLQASKSHSSMATKTESFSLGSPSGQAIPIHTETPSTPTPEIRTPRTQPSDPADRLSNLVDGVNQRIFGLEKLLVQYNNSVHMRFTGIEAQLDAIQQKIEDSL</sequence>
<feature type="region of interest" description="Disordered" evidence="1">
    <location>
        <begin position="1"/>
        <end position="39"/>
    </location>
</feature>
<evidence type="ECO:0000313" key="3">
    <source>
        <dbReference type="Proteomes" id="UP001459277"/>
    </source>
</evidence>
<protein>
    <submittedName>
        <fullName evidence="2">Uncharacterized protein</fullName>
    </submittedName>
</protein>
<dbReference type="AlphaFoldDB" id="A0AAW2BTX1"/>
<name>A0AAW2BTX1_9ROSI</name>
<accession>A0AAW2BTX1</accession>
<evidence type="ECO:0000313" key="2">
    <source>
        <dbReference type="EMBL" id="KAK9988607.1"/>
    </source>
</evidence>
<dbReference type="Proteomes" id="UP001459277">
    <property type="component" value="Unassembled WGS sequence"/>
</dbReference>
<feature type="compositionally biased region" description="Polar residues" evidence="1">
    <location>
        <begin position="199"/>
        <end position="209"/>
    </location>
</feature>
<feature type="region of interest" description="Disordered" evidence="1">
    <location>
        <begin position="199"/>
        <end position="241"/>
    </location>
</feature>